<dbReference type="EMBL" id="BT123116">
    <property type="protein sequence ID" value="ADE76457.1"/>
    <property type="molecule type" value="mRNA"/>
</dbReference>
<organism evidence="1">
    <name type="scientific">Picea sitchensis</name>
    <name type="common">Sitka spruce</name>
    <name type="synonym">Pinus sitchensis</name>
    <dbReference type="NCBI Taxonomy" id="3332"/>
    <lineage>
        <taxon>Eukaryota</taxon>
        <taxon>Viridiplantae</taxon>
        <taxon>Streptophyta</taxon>
        <taxon>Embryophyta</taxon>
        <taxon>Tracheophyta</taxon>
        <taxon>Spermatophyta</taxon>
        <taxon>Pinopsida</taxon>
        <taxon>Pinidae</taxon>
        <taxon>Conifers I</taxon>
        <taxon>Pinales</taxon>
        <taxon>Pinaceae</taxon>
        <taxon>Picea</taxon>
    </lineage>
</organism>
<sequence>MGGGAMLRNVGRAIGVSGFGVGAGAASAAQQASCSACRSSSLNVAKVRASACVCQQGRGIVTQQSVPSSPCWQLDDWEFTGDEERFQPHHYDNDHVVHDRLIFGSVPTQKEVQEAVSDLQDAITQGIIPVSGTFDHNTALSSSSSVHEESDSVEVSTMQGTENKSCGTLVNPNQMEQEFYEEKCRIVQKDGHNNVREAFDMLQSNPAVQGMVISLASDKAMWDALLKNEKVIEFRETLQKGESIPPELSKDSEKPHRHQENPFMQAFEITKMKVMECFEKITEVLHQFFGLADKKVLFEKDGDPLERTLKASLMLSVAVLLIILVKRV</sequence>
<evidence type="ECO:0000313" key="1">
    <source>
        <dbReference type="EMBL" id="ADE76457.1"/>
    </source>
</evidence>
<proteinExistence type="evidence at transcript level"/>
<protein>
    <submittedName>
        <fullName evidence="1">Uncharacterized protein</fullName>
    </submittedName>
</protein>
<name>D5AA88_PICSI</name>
<accession>D5AA88</accession>
<dbReference type="PANTHER" id="PTHR33625">
    <property type="entry name" value="OS08G0179900 PROTEIN"/>
    <property type="match status" value="1"/>
</dbReference>
<dbReference type="PANTHER" id="PTHR33625:SF4">
    <property type="entry name" value="OS08G0179900 PROTEIN"/>
    <property type="match status" value="1"/>
</dbReference>
<reference evidence="1" key="1">
    <citation type="submission" date="2010-04" db="EMBL/GenBank/DDBJ databases">
        <authorList>
            <person name="Reid K.E."/>
            <person name="Liao N."/>
            <person name="Chan S."/>
            <person name="Docking R."/>
            <person name="Taylor G."/>
            <person name="Moore R."/>
            <person name="Mayo M."/>
            <person name="Munro S."/>
            <person name="King J."/>
            <person name="Yanchuk A."/>
            <person name="Holt R."/>
            <person name="Jones S."/>
            <person name="Marra M."/>
            <person name="Ritland C.E."/>
            <person name="Ritland K."/>
            <person name="Bohlmann J."/>
        </authorList>
    </citation>
    <scope>NUCLEOTIDE SEQUENCE</scope>
    <source>
        <tissue evidence="1">Bud</tissue>
    </source>
</reference>
<dbReference type="AlphaFoldDB" id="D5AA88"/>